<keyword evidence="2" id="KW-1185">Reference proteome</keyword>
<dbReference type="EMBL" id="VFIY01000004">
    <property type="protein sequence ID" value="TPD62995.1"/>
    <property type="molecule type" value="Genomic_DNA"/>
</dbReference>
<reference evidence="2" key="1">
    <citation type="submission" date="2019-06" db="EMBL/GenBank/DDBJ databases">
        <title>The complete genome of Emcibacter congregatus ZYLT.</title>
        <authorList>
            <person name="Zhao Z."/>
        </authorList>
    </citation>
    <scope>NUCLEOTIDE SEQUENCE [LARGE SCALE GENOMIC DNA]</scope>
    <source>
        <strain evidence="2">MCCC 1A06723</strain>
    </source>
</reference>
<organism evidence="1 2">
    <name type="scientific">Emcibacter nanhaiensis</name>
    <dbReference type="NCBI Taxonomy" id="1505037"/>
    <lineage>
        <taxon>Bacteria</taxon>
        <taxon>Pseudomonadati</taxon>
        <taxon>Pseudomonadota</taxon>
        <taxon>Alphaproteobacteria</taxon>
        <taxon>Emcibacterales</taxon>
        <taxon>Emcibacteraceae</taxon>
        <taxon>Emcibacter</taxon>
    </lineage>
</organism>
<gene>
    <name evidence="1" type="ORF">FIV46_02640</name>
</gene>
<dbReference type="RefSeq" id="WP_139938245.1">
    <property type="nucleotide sequence ID" value="NZ_JBHSYP010000022.1"/>
</dbReference>
<name>A0A501PRY0_9PROT</name>
<proteinExistence type="predicted"/>
<evidence type="ECO:0000313" key="1">
    <source>
        <dbReference type="EMBL" id="TPD62995.1"/>
    </source>
</evidence>
<accession>A0A501PRY0</accession>
<protein>
    <submittedName>
        <fullName evidence="1">Uncharacterized protein</fullName>
    </submittedName>
</protein>
<evidence type="ECO:0000313" key="2">
    <source>
        <dbReference type="Proteomes" id="UP000319148"/>
    </source>
</evidence>
<dbReference type="AlphaFoldDB" id="A0A501PRY0"/>
<comment type="caution">
    <text evidence="1">The sequence shown here is derived from an EMBL/GenBank/DDBJ whole genome shotgun (WGS) entry which is preliminary data.</text>
</comment>
<dbReference type="Proteomes" id="UP000319148">
    <property type="component" value="Unassembled WGS sequence"/>
</dbReference>
<sequence>MYRETLAPGEVKLIDVKGGATFFYPYDCTHGFFEVDYGRGRVPVGRALGIEAKNELGQVEPFHQISIVNTNDEDMTVGFLMGYDRPLDGRSNGGGNTTITGTTAVAGQPLTDDGGSIGKIGAEIVEDQANTVGSAVGATVNLFLPEDNLNGIVLRTCYLGLSTVGTDAARPRVELRGKVGEIYPVLYTLIKAGDTLHIERELYFPPGYGFQITRFDVSAQVAITYDKF</sequence>